<reference evidence="4" key="2">
    <citation type="submission" date="2023-02" db="EMBL/GenBank/DDBJ databases">
        <authorList>
            <person name="Swenson N.G."/>
            <person name="Wegrzyn J.L."/>
            <person name="Mcevoy S.L."/>
        </authorList>
    </citation>
    <scope>NUCLEOTIDE SEQUENCE</scope>
    <source>
        <strain evidence="4">91603</strain>
        <tissue evidence="4">Leaf</tissue>
    </source>
</reference>
<comment type="caution">
    <text evidence="4">The sequence shown here is derived from an EMBL/GenBank/DDBJ whole genome shotgun (WGS) entry which is preliminary data.</text>
</comment>
<evidence type="ECO:0000256" key="1">
    <source>
        <dbReference type="ARBA" id="ARBA00009861"/>
    </source>
</evidence>
<sequence>MVKLPYFSKTKSEVVTKRFLLDANTISKVKAEVTSGCGGGDHMHKTSTAEIVIALIWRAQINAARASYGFLRTSILSVAVNLRGKTFKKIPENCCGNIFTVGTTRFEADDETTMGLNGFVDQVRGAIRNTIVEFGKQNEDDDGFFSKLIMKPCIEIAEQLRKGDVHRYPKLKASHFIIAATLHPHHCFSLGCRLRHLQRCIALRQRATSSCNRHNISLRRRRAALLASTSTSLDVSISKEENLYPETQRLKRIAMVKRIEKNIVIDCLMF</sequence>
<dbReference type="Pfam" id="PF02458">
    <property type="entry name" value="Transferase"/>
    <property type="match status" value="1"/>
</dbReference>
<reference evidence="4" key="1">
    <citation type="journal article" date="2022" name="Plant J.">
        <title>Strategies of tolerance reflected in two North American maple genomes.</title>
        <authorList>
            <person name="McEvoy S.L."/>
            <person name="Sezen U.U."/>
            <person name="Trouern-Trend A."/>
            <person name="McMahon S.M."/>
            <person name="Schaberg P.G."/>
            <person name="Yang J."/>
            <person name="Wegrzyn J.L."/>
            <person name="Swenson N.G."/>
        </authorList>
    </citation>
    <scope>NUCLEOTIDE SEQUENCE</scope>
    <source>
        <strain evidence="4">91603</strain>
    </source>
</reference>
<protein>
    <submittedName>
        <fullName evidence="4">Uncharacterized protein</fullName>
    </submittedName>
</protein>
<dbReference type="PANTHER" id="PTHR31623">
    <property type="entry name" value="F21J9.9"/>
    <property type="match status" value="1"/>
</dbReference>
<keyword evidence="3" id="KW-0012">Acyltransferase</keyword>
<dbReference type="Gene3D" id="3.30.559.10">
    <property type="entry name" value="Chloramphenicol acetyltransferase-like domain"/>
    <property type="match status" value="1"/>
</dbReference>
<dbReference type="AlphaFoldDB" id="A0AAD5IY09"/>
<gene>
    <name evidence="4" type="ORF">LWI28_004655</name>
</gene>
<keyword evidence="5" id="KW-1185">Reference proteome</keyword>
<proteinExistence type="inferred from homology"/>
<evidence type="ECO:0000313" key="4">
    <source>
        <dbReference type="EMBL" id="KAI9180423.1"/>
    </source>
</evidence>
<organism evidence="4 5">
    <name type="scientific">Acer negundo</name>
    <name type="common">Box elder</name>
    <dbReference type="NCBI Taxonomy" id="4023"/>
    <lineage>
        <taxon>Eukaryota</taxon>
        <taxon>Viridiplantae</taxon>
        <taxon>Streptophyta</taxon>
        <taxon>Embryophyta</taxon>
        <taxon>Tracheophyta</taxon>
        <taxon>Spermatophyta</taxon>
        <taxon>Magnoliopsida</taxon>
        <taxon>eudicotyledons</taxon>
        <taxon>Gunneridae</taxon>
        <taxon>Pentapetalae</taxon>
        <taxon>rosids</taxon>
        <taxon>malvids</taxon>
        <taxon>Sapindales</taxon>
        <taxon>Sapindaceae</taxon>
        <taxon>Hippocastanoideae</taxon>
        <taxon>Acereae</taxon>
        <taxon>Acer</taxon>
    </lineage>
</organism>
<dbReference type="Proteomes" id="UP001064489">
    <property type="component" value="Chromosome 4"/>
</dbReference>
<dbReference type="EMBL" id="JAJSOW010000101">
    <property type="protein sequence ID" value="KAI9180423.1"/>
    <property type="molecule type" value="Genomic_DNA"/>
</dbReference>
<evidence type="ECO:0000256" key="3">
    <source>
        <dbReference type="ARBA" id="ARBA00023315"/>
    </source>
</evidence>
<name>A0AAD5IY09_ACENE</name>
<comment type="similarity">
    <text evidence="1">Belongs to the plant acyltransferase family.</text>
</comment>
<evidence type="ECO:0000313" key="5">
    <source>
        <dbReference type="Proteomes" id="UP001064489"/>
    </source>
</evidence>
<evidence type="ECO:0000256" key="2">
    <source>
        <dbReference type="ARBA" id="ARBA00022679"/>
    </source>
</evidence>
<dbReference type="PANTHER" id="PTHR31623:SF17">
    <property type="entry name" value="F21J9.9"/>
    <property type="match status" value="1"/>
</dbReference>
<keyword evidence="2" id="KW-0808">Transferase</keyword>
<accession>A0AAD5IY09</accession>
<dbReference type="GO" id="GO:0016746">
    <property type="term" value="F:acyltransferase activity"/>
    <property type="evidence" value="ECO:0007669"/>
    <property type="project" value="UniProtKB-KW"/>
</dbReference>
<dbReference type="InterPro" id="IPR023213">
    <property type="entry name" value="CAT-like_dom_sf"/>
</dbReference>